<dbReference type="EMBL" id="CP096205">
    <property type="protein sequence ID" value="UPQ77995.1"/>
    <property type="molecule type" value="Genomic_DNA"/>
</dbReference>
<dbReference type="PROSITE" id="PS50112">
    <property type="entry name" value="PAS"/>
    <property type="match status" value="3"/>
</dbReference>
<feature type="transmembrane region" description="Helical" evidence="10">
    <location>
        <begin position="46"/>
        <end position="66"/>
    </location>
</feature>
<dbReference type="Pfam" id="PF20969">
    <property type="entry name" value="MASE11"/>
    <property type="match status" value="1"/>
</dbReference>
<feature type="domain" description="PAS" evidence="12">
    <location>
        <begin position="658"/>
        <end position="730"/>
    </location>
</feature>
<comment type="catalytic activity">
    <reaction evidence="1">
        <text>ATP + protein L-histidine = ADP + protein N-phospho-L-histidine.</text>
        <dbReference type="EC" id="2.7.13.3"/>
    </reaction>
</comment>
<dbReference type="SMART" id="SM00091">
    <property type="entry name" value="PAS"/>
    <property type="match status" value="5"/>
</dbReference>
<dbReference type="Pfam" id="PF02518">
    <property type="entry name" value="HATPase_c"/>
    <property type="match status" value="1"/>
</dbReference>
<dbReference type="Pfam" id="PF13426">
    <property type="entry name" value="PAS_9"/>
    <property type="match status" value="1"/>
</dbReference>
<evidence type="ECO:0000256" key="6">
    <source>
        <dbReference type="ARBA" id="ARBA00022692"/>
    </source>
</evidence>
<dbReference type="Pfam" id="PF08448">
    <property type="entry name" value="PAS_4"/>
    <property type="match status" value="1"/>
</dbReference>
<dbReference type="InterPro" id="IPR005467">
    <property type="entry name" value="His_kinase_dom"/>
</dbReference>
<dbReference type="RefSeq" id="WP_248432927.1">
    <property type="nucleotide sequence ID" value="NZ_CP096205.1"/>
</dbReference>
<evidence type="ECO:0000256" key="10">
    <source>
        <dbReference type="SAM" id="Phobius"/>
    </source>
</evidence>
<dbReference type="InterPro" id="IPR013655">
    <property type="entry name" value="PAS_fold_3"/>
</dbReference>
<dbReference type="InterPro" id="IPR029016">
    <property type="entry name" value="GAF-like_dom_sf"/>
</dbReference>
<dbReference type="NCBIfam" id="TIGR00229">
    <property type="entry name" value="sensory_box"/>
    <property type="match status" value="4"/>
</dbReference>
<keyword evidence="5" id="KW-0808">Transferase</keyword>
<feature type="transmembrane region" description="Helical" evidence="10">
    <location>
        <begin position="125"/>
        <end position="145"/>
    </location>
</feature>
<dbReference type="Gene3D" id="3.30.565.10">
    <property type="entry name" value="Histidine kinase-like ATPase, C-terminal domain"/>
    <property type="match status" value="1"/>
</dbReference>
<dbReference type="CDD" id="cd00130">
    <property type="entry name" value="PAS"/>
    <property type="match status" value="3"/>
</dbReference>
<dbReference type="SMART" id="SM00065">
    <property type="entry name" value="GAF"/>
    <property type="match status" value="1"/>
</dbReference>
<evidence type="ECO:0000313" key="14">
    <source>
        <dbReference type="EMBL" id="UPQ77995.1"/>
    </source>
</evidence>
<keyword evidence="9 10" id="KW-0472">Membrane</keyword>
<keyword evidence="15" id="KW-1185">Reference proteome</keyword>
<dbReference type="CDD" id="cd00082">
    <property type="entry name" value="HisKA"/>
    <property type="match status" value="1"/>
</dbReference>
<dbReference type="InterPro" id="IPR003661">
    <property type="entry name" value="HisK_dim/P_dom"/>
</dbReference>
<keyword evidence="6 10" id="KW-0812">Transmembrane</keyword>
<feature type="transmembrane region" description="Helical" evidence="10">
    <location>
        <begin position="72"/>
        <end position="93"/>
    </location>
</feature>
<dbReference type="InterPro" id="IPR035965">
    <property type="entry name" value="PAS-like_dom_sf"/>
</dbReference>
<dbReference type="SUPFAM" id="SSF55781">
    <property type="entry name" value="GAF domain-like"/>
    <property type="match status" value="1"/>
</dbReference>
<proteinExistence type="predicted"/>
<dbReference type="SUPFAM" id="SSF55785">
    <property type="entry name" value="PYP-like sensor domain (PAS domain)"/>
    <property type="match status" value="5"/>
</dbReference>
<dbReference type="EC" id="2.7.13.3" evidence="3"/>
<evidence type="ECO:0000256" key="4">
    <source>
        <dbReference type="ARBA" id="ARBA00022553"/>
    </source>
</evidence>
<sequence>MQKVNNNHISNWWRLYKLHIHKVVLSNQSVDLENVDYWRNNVFCKILIYLIPLSLIALLPSVYMAFTHDVPLVGFMDLLAFLMVLILAVLPGINLAYRKALFIFILYCLSIVLLISLPLPGPGLIFLLTITIFSSLIYSSSAAYVSAWCNTIICICFVALIYFGTTSVVFSGYTIGSWIAVSSNLVLVSFTCAKCLDLLLAGLTNALKENRNYAAKLEKANRLYQFISQINQTIVHVKDAETLFHKSCSIAIEYGQYKKAWISTFDREHQKILLVDSCGICPDEIKSFTDVPYETNGSMDYVLQTGNYFLCNDIEQEHEIASWKPFAEKHNIGSCILLPIKRGGKIFGTFNLYATESNYFDDDDIASLIEVTGDISFALDLFDKTEKHNQAEELIIKNEKRFRALIEDGSDMITLTTLEGKIIYGSPSVPKLFGYTIEEVLNTSAYDLIHPEDITELVEQIRSVVEIPGKSFVNQHRILHKNQQWIWCEGTFTNMLHEPGIEALVSNFRDISEKKEAEIKLQKNFADLEALSKEQSTILNTLPASIALLDQEGTIVKLNDEWINFGLANGMPNTYQQLGKNYIEISEKSLGREAKDGKQMSKGLQEVLRGEREYFTMEYQCDSATEKRWFKAEVRPFKTNNHTGAVVMHINISERKKAEAEMLLLINNTEESFLLLNSNLQIVSFNAQFKNLYEKYFQLKVQKGHYILDYTLPERREYVASIYQKVLEGNAEESELTFKDADNSMLYFCLKYNPAKDESGSIFGVFVTASDITEKRRAEEQKEFERRNKEALINSTDDLIWSVSTDFKLIAANNPFINELKKITNVEIQQGDSFFTEGLYPEDYLNYWKNLYTRAFTGESFKVEIYTPPLAARDESWTETSFSPIFINDKIFGIACYSRNMTERKKSELELRASETRLAEAQSIAKIGNWETDLVNLNVLWSEETYRIFDCKPDDFSFTHPDFLNYVHPDDREKVEAAFKNSFDSFDVNTVEHRIITQKGEIKFLEERWQLIRNTEGIPIKAVGTCQDISERKKSDHENKFKAELLDTIGQSVIATDLDGKVTFWNKAAVEIYGYTFEEAFGKNIMELTPTIQTKADGEKIMEKLAQGETWSGEFYVRRKTGSFFPAFVYNSPVYDEFGKQIGIIGVSNDISERKEYELERAKITSDLLQRNRDLEQFTFIISHNLRAPTANIIGFTEILQDDSLSQSEQKEMLYGLSSSVSGLDSIIKDINSILQIRREINEKKEIISFTKLVNDIMANIENVIDKNKVQINVDFTEVDEYFSLKVYMHSIFYNLISNSIKYNKPDEDSIIEISSKRDNGKIILIFRDNGLGIDLKTKGDKVFGLYKRFHSHVEGKGLGLFMVKTQVEAMGGIITISSEVNKGTEFTIIFDN</sequence>
<feature type="domain" description="PAC" evidence="13">
    <location>
        <begin position="1111"/>
        <end position="1163"/>
    </location>
</feature>
<dbReference type="PROSITE" id="PS50109">
    <property type="entry name" value="HIS_KIN"/>
    <property type="match status" value="1"/>
</dbReference>
<dbReference type="Gene3D" id="3.30.450.40">
    <property type="match status" value="1"/>
</dbReference>
<dbReference type="InterPro" id="IPR001610">
    <property type="entry name" value="PAC"/>
</dbReference>
<organism evidence="14 15">
    <name type="scientific">Flavobacterium azooxidireducens</name>
    <dbReference type="NCBI Taxonomy" id="1871076"/>
    <lineage>
        <taxon>Bacteria</taxon>
        <taxon>Pseudomonadati</taxon>
        <taxon>Bacteroidota</taxon>
        <taxon>Flavobacteriia</taxon>
        <taxon>Flavobacteriales</taxon>
        <taxon>Flavobacteriaceae</taxon>
        <taxon>Flavobacterium</taxon>
    </lineage>
</organism>
<dbReference type="InterPro" id="IPR004358">
    <property type="entry name" value="Sig_transdc_His_kin-like_C"/>
</dbReference>
<dbReference type="InterPro" id="IPR000700">
    <property type="entry name" value="PAS-assoc_C"/>
</dbReference>
<evidence type="ECO:0000256" key="8">
    <source>
        <dbReference type="ARBA" id="ARBA00022989"/>
    </source>
</evidence>
<feature type="transmembrane region" description="Helical" evidence="10">
    <location>
        <begin position="100"/>
        <end position="119"/>
    </location>
</feature>
<dbReference type="Gene3D" id="1.10.287.130">
    <property type="match status" value="1"/>
</dbReference>
<evidence type="ECO:0000256" key="5">
    <source>
        <dbReference type="ARBA" id="ARBA00022679"/>
    </source>
</evidence>
<evidence type="ECO:0000256" key="1">
    <source>
        <dbReference type="ARBA" id="ARBA00000085"/>
    </source>
</evidence>
<dbReference type="InterPro" id="IPR003594">
    <property type="entry name" value="HATPase_dom"/>
</dbReference>
<keyword evidence="7" id="KW-0418">Kinase</keyword>
<dbReference type="PANTHER" id="PTHR43304:SF1">
    <property type="entry name" value="PAC DOMAIN-CONTAINING PROTEIN"/>
    <property type="match status" value="1"/>
</dbReference>
<feature type="domain" description="PAC" evidence="13">
    <location>
        <begin position="732"/>
        <end position="784"/>
    </location>
</feature>
<evidence type="ECO:0000313" key="15">
    <source>
        <dbReference type="Proteomes" id="UP000830583"/>
    </source>
</evidence>
<dbReference type="SUPFAM" id="SSF55874">
    <property type="entry name" value="ATPase domain of HSP90 chaperone/DNA topoisomerase II/histidine kinase"/>
    <property type="match status" value="1"/>
</dbReference>
<dbReference type="InterPro" id="IPR036890">
    <property type="entry name" value="HATPase_C_sf"/>
</dbReference>
<evidence type="ECO:0000259" key="13">
    <source>
        <dbReference type="PROSITE" id="PS50113"/>
    </source>
</evidence>
<dbReference type="PANTHER" id="PTHR43304">
    <property type="entry name" value="PHYTOCHROME-LIKE PROTEIN CPH1"/>
    <property type="match status" value="1"/>
</dbReference>
<dbReference type="InterPro" id="IPR000014">
    <property type="entry name" value="PAS"/>
</dbReference>
<evidence type="ECO:0000256" key="7">
    <source>
        <dbReference type="ARBA" id="ARBA00022777"/>
    </source>
</evidence>
<dbReference type="InterPro" id="IPR003018">
    <property type="entry name" value="GAF"/>
</dbReference>
<protein>
    <recommendedName>
        <fullName evidence="3">histidine kinase</fullName>
        <ecNumber evidence="3">2.7.13.3</ecNumber>
    </recommendedName>
</protein>
<dbReference type="SMART" id="SM00387">
    <property type="entry name" value="HATPase_c"/>
    <property type="match status" value="1"/>
</dbReference>
<feature type="domain" description="PAS" evidence="12">
    <location>
        <begin position="1038"/>
        <end position="1088"/>
    </location>
</feature>
<dbReference type="Proteomes" id="UP000830583">
    <property type="component" value="Chromosome"/>
</dbReference>
<dbReference type="InterPro" id="IPR052162">
    <property type="entry name" value="Sensor_kinase/Photoreceptor"/>
</dbReference>
<feature type="domain" description="PAS" evidence="12">
    <location>
        <begin position="398"/>
        <end position="468"/>
    </location>
</feature>
<reference evidence="14" key="1">
    <citation type="submission" date="2022-04" db="EMBL/GenBank/DDBJ databases">
        <title>Consumption of N2O by Flavobacterium azooxidireducens sp. nov. isolated from Decomposing Leaf Litter of Phragmites australis (Cav.).</title>
        <authorList>
            <person name="Behrendt U."/>
            <person name="Spanner T."/>
            <person name="Augustin J."/>
            <person name="Horn M.A."/>
            <person name="Kolb S."/>
            <person name="Ulrich A."/>
        </authorList>
    </citation>
    <scope>NUCLEOTIDE SEQUENCE</scope>
    <source>
        <strain evidence="14">IGB 4-14</strain>
    </source>
</reference>
<feature type="domain" description="PAC" evidence="13">
    <location>
        <begin position="472"/>
        <end position="523"/>
    </location>
</feature>
<dbReference type="SMART" id="SM00086">
    <property type="entry name" value="PAC"/>
    <property type="match status" value="5"/>
</dbReference>
<dbReference type="Gene3D" id="3.30.450.20">
    <property type="entry name" value="PAS domain"/>
    <property type="match status" value="6"/>
</dbReference>
<dbReference type="InterPro" id="IPR003339">
    <property type="entry name" value="ABC/ECF_trnsptr_transmembrane"/>
</dbReference>
<feature type="domain" description="Histidine kinase" evidence="11">
    <location>
        <begin position="1181"/>
        <end position="1393"/>
    </location>
</feature>
<evidence type="ECO:0000256" key="2">
    <source>
        <dbReference type="ARBA" id="ARBA00004141"/>
    </source>
</evidence>
<gene>
    <name evidence="14" type="ORF">M0M57_10155</name>
</gene>
<dbReference type="PRINTS" id="PR00344">
    <property type="entry name" value="BCTRLSENSOR"/>
</dbReference>
<dbReference type="PROSITE" id="PS50113">
    <property type="entry name" value="PAC"/>
    <property type="match status" value="4"/>
</dbReference>
<comment type="subcellular location">
    <subcellularLocation>
        <location evidence="2">Membrane</location>
        <topology evidence="2">Multi-pass membrane protein</topology>
    </subcellularLocation>
</comment>
<name>A0ABY4KF22_9FLAO</name>
<dbReference type="SUPFAM" id="SSF47384">
    <property type="entry name" value="Homodimeric domain of signal transducing histidine kinase"/>
    <property type="match status" value="1"/>
</dbReference>
<dbReference type="CDD" id="cd16914">
    <property type="entry name" value="EcfT"/>
    <property type="match status" value="1"/>
</dbReference>
<evidence type="ECO:0000259" key="12">
    <source>
        <dbReference type="PROSITE" id="PS50112"/>
    </source>
</evidence>
<evidence type="ECO:0000256" key="9">
    <source>
        <dbReference type="ARBA" id="ARBA00023136"/>
    </source>
</evidence>
<feature type="domain" description="PAC" evidence="13">
    <location>
        <begin position="989"/>
        <end position="1041"/>
    </location>
</feature>
<accession>A0ABY4KF22</accession>
<dbReference type="Pfam" id="PF08447">
    <property type="entry name" value="PAS_3"/>
    <property type="match status" value="2"/>
</dbReference>
<dbReference type="InterPro" id="IPR013656">
    <property type="entry name" value="PAS_4"/>
</dbReference>
<feature type="transmembrane region" description="Helical" evidence="10">
    <location>
        <begin position="152"/>
        <end position="181"/>
    </location>
</feature>
<dbReference type="InterPro" id="IPR036097">
    <property type="entry name" value="HisK_dim/P_sf"/>
</dbReference>
<dbReference type="InterPro" id="IPR048437">
    <property type="entry name" value="MASE11"/>
</dbReference>
<keyword evidence="8 10" id="KW-1133">Transmembrane helix</keyword>
<keyword evidence="4" id="KW-0597">Phosphoprotein</keyword>
<dbReference type="Pfam" id="PF13185">
    <property type="entry name" value="GAF_2"/>
    <property type="match status" value="1"/>
</dbReference>
<dbReference type="Gene3D" id="2.10.70.100">
    <property type="match status" value="1"/>
</dbReference>
<evidence type="ECO:0000259" key="11">
    <source>
        <dbReference type="PROSITE" id="PS50109"/>
    </source>
</evidence>
<evidence type="ECO:0000256" key="3">
    <source>
        <dbReference type="ARBA" id="ARBA00012438"/>
    </source>
</evidence>